<name>A0A2K2HBT4_9BACT</name>
<dbReference type="AlphaFoldDB" id="A0A2K2HBT4"/>
<dbReference type="EMBL" id="PPFX01000009">
    <property type="protein sequence ID" value="PNU20766.1"/>
    <property type="molecule type" value="Genomic_DNA"/>
</dbReference>
<dbReference type="OrthoDB" id="9780724at2"/>
<sequence length="238" mass="28618">MDSLHDRFQEFLEELGIESWYEEIDYDDLNEEQQEFINTLNLVELFREEAESEDQDIPVIKFCLRRLGQLGDDGAVEYIFDNLESITPAFIDVIKYMSSLRYLNEQQRSELGSRCLELLNDSIVSELPYHRMWIIYLFTESREWDNENQFLTLYNHETDQACKRKLILAMGRSQQRHWFQSQWRTLFEHPHWQRRAVLAAASCMPPDARRHWYRSVEPQLDILERAVMRWARANPFSG</sequence>
<dbReference type="Proteomes" id="UP000236340">
    <property type="component" value="Unassembled WGS sequence"/>
</dbReference>
<accession>A0A2K2HBT4</accession>
<organism evidence="1 2">
    <name type="scientific">Geothermobacter hydrogeniphilus</name>
    <dbReference type="NCBI Taxonomy" id="1969733"/>
    <lineage>
        <taxon>Bacteria</taxon>
        <taxon>Pseudomonadati</taxon>
        <taxon>Thermodesulfobacteriota</taxon>
        <taxon>Desulfuromonadia</taxon>
        <taxon>Desulfuromonadales</taxon>
        <taxon>Geothermobacteraceae</taxon>
        <taxon>Geothermobacter</taxon>
    </lineage>
</organism>
<proteinExistence type="predicted"/>
<protein>
    <recommendedName>
        <fullName evidence="3">HEAT repeat-containing protein</fullName>
    </recommendedName>
</protein>
<evidence type="ECO:0008006" key="3">
    <source>
        <dbReference type="Google" id="ProtNLM"/>
    </source>
</evidence>
<gene>
    <name evidence="1" type="ORF">C2E25_06005</name>
</gene>
<comment type="caution">
    <text evidence="1">The sequence shown here is derived from an EMBL/GenBank/DDBJ whole genome shotgun (WGS) entry which is preliminary data.</text>
</comment>
<dbReference type="RefSeq" id="WP_103114866.1">
    <property type="nucleotide sequence ID" value="NZ_PPFX01000009.1"/>
</dbReference>
<evidence type="ECO:0000313" key="2">
    <source>
        <dbReference type="Proteomes" id="UP000236340"/>
    </source>
</evidence>
<reference evidence="1 2" key="1">
    <citation type="journal article" date="2018" name="Genome Announc.">
        <title>Genome Sequence of Geothermobacter sp. HR-1 Iron Reducer from the Loihi Seamount.</title>
        <authorList>
            <person name="Smith H."/>
            <person name="Abuyen K."/>
            <person name="Tremblay J."/>
            <person name="Savalia P."/>
            <person name="Perez-Rodriguez I."/>
            <person name="Emerson D."/>
            <person name="Tully B."/>
            <person name="Amend J."/>
        </authorList>
    </citation>
    <scope>NUCLEOTIDE SEQUENCE [LARGE SCALE GENOMIC DNA]</scope>
    <source>
        <strain evidence="1 2">HR-1</strain>
    </source>
</reference>
<evidence type="ECO:0000313" key="1">
    <source>
        <dbReference type="EMBL" id="PNU20766.1"/>
    </source>
</evidence>